<protein>
    <submittedName>
        <fullName evidence="1">YwqI/YxiC family protein</fullName>
    </submittedName>
</protein>
<organism evidence="1 2">
    <name type="scientific">Metabacillus sediminis</name>
    <dbReference type="NCBI Taxonomy" id="3117746"/>
    <lineage>
        <taxon>Bacteria</taxon>
        <taxon>Bacillati</taxon>
        <taxon>Bacillota</taxon>
        <taxon>Bacilli</taxon>
        <taxon>Bacillales</taxon>
        <taxon>Bacillaceae</taxon>
        <taxon>Metabacillus</taxon>
    </lineage>
</organism>
<dbReference type="EMBL" id="CP147407">
    <property type="protein sequence ID" value="WXB97695.1"/>
    <property type="molecule type" value="Genomic_DNA"/>
</dbReference>
<keyword evidence="2" id="KW-1185">Reference proteome</keyword>
<reference evidence="1 2" key="1">
    <citation type="submission" date="2024-02" db="EMBL/GenBank/DDBJ databases">
        <title>Seven novel Bacillus-like species.</title>
        <authorList>
            <person name="Liu G."/>
        </authorList>
    </citation>
    <scope>NUCLEOTIDE SEQUENCE [LARGE SCALE GENOMIC DNA]</scope>
    <source>
        <strain evidence="1 2">FJAT-52054</strain>
    </source>
</reference>
<dbReference type="Proteomes" id="UP001377337">
    <property type="component" value="Chromosome"/>
</dbReference>
<dbReference type="Pfam" id="PF17279">
    <property type="entry name" value="DUF5344"/>
    <property type="match status" value="1"/>
</dbReference>
<accession>A0ABZ2NKG5</accession>
<dbReference type="InterPro" id="IPR046318">
    <property type="entry name" value="DUF5344"/>
</dbReference>
<evidence type="ECO:0000313" key="2">
    <source>
        <dbReference type="Proteomes" id="UP001377337"/>
    </source>
</evidence>
<name>A0ABZ2NKG5_9BACI</name>
<proteinExistence type="predicted"/>
<dbReference type="RefSeq" id="WP_338780308.1">
    <property type="nucleotide sequence ID" value="NZ_CP147407.1"/>
</dbReference>
<evidence type="ECO:0000313" key="1">
    <source>
        <dbReference type="EMBL" id="WXB97695.1"/>
    </source>
</evidence>
<gene>
    <name evidence="1" type="ORF">WCV65_04105</name>
</gene>
<sequence>MTDIKLDHAEVMNQLADMKKALCEIKIDPPSAESLGENELKFTKLWLEKEEQIHKFAGEYVKAVLKNIEDTEDNVNYLREQDEAITMK</sequence>